<keyword evidence="2" id="KW-1185">Reference proteome</keyword>
<dbReference type="AlphaFoldDB" id="A0A3E0HIG0"/>
<name>A0A3E0HIG0_9PSEU</name>
<evidence type="ECO:0008006" key="3">
    <source>
        <dbReference type="Google" id="ProtNLM"/>
    </source>
</evidence>
<reference evidence="1 2" key="1">
    <citation type="submission" date="2018-08" db="EMBL/GenBank/DDBJ databases">
        <title>Genomic Encyclopedia of Archaeal and Bacterial Type Strains, Phase II (KMG-II): from individual species to whole genera.</title>
        <authorList>
            <person name="Goeker M."/>
        </authorList>
    </citation>
    <scope>NUCLEOTIDE SEQUENCE [LARGE SCALE GENOMIC DNA]</scope>
    <source>
        <strain evidence="1 2">DSM 45791</strain>
    </source>
</reference>
<dbReference type="InterPro" id="IPR058532">
    <property type="entry name" value="YjbR/MT2646/Rv2570-like"/>
</dbReference>
<accession>A0A3E0HIG0</accession>
<evidence type="ECO:0000313" key="2">
    <source>
        <dbReference type="Proteomes" id="UP000256269"/>
    </source>
</evidence>
<proteinExistence type="predicted"/>
<dbReference type="EMBL" id="QUNO01000007">
    <property type="protein sequence ID" value="REH45986.1"/>
    <property type="molecule type" value="Genomic_DNA"/>
</dbReference>
<dbReference type="OrthoDB" id="6167040at2"/>
<dbReference type="RefSeq" id="WP_116176153.1">
    <property type="nucleotide sequence ID" value="NZ_CP144375.1"/>
</dbReference>
<dbReference type="InterPro" id="IPR038056">
    <property type="entry name" value="YjbR-like_sf"/>
</dbReference>
<sequence>MVTVEDIRALTDSLPRSSEGVVRDRVKFRVGRLVYLALSPDETIMGFAYPKEHREALVAAEPHKFQLPRPSDMRYNWVRATLAELDADELAELVINAWTMCVPKRVAAAYLEAGIS</sequence>
<gene>
    <name evidence="1" type="ORF">BCF44_107118</name>
</gene>
<dbReference type="Pfam" id="PF04237">
    <property type="entry name" value="YjbR"/>
    <property type="match status" value="1"/>
</dbReference>
<organism evidence="1 2">
    <name type="scientific">Kutzneria buriramensis</name>
    <dbReference type="NCBI Taxonomy" id="1045776"/>
    <lineage>
        <taxon>Bacteria</taxon>
        <taxon>Bacillati</taxon>
        <taxon>Actinomycetota</taxon>
        <taxon>Actinomycetes</taxon>
        <taxon>Pseudonocardiales</taxon>
        <taxon>Pseudonocardiaceae</taxon>
        <taxon>Kutzneria</taxon>
    </lineage>
</organism>
<dbReference type="SUPFAM" id="SSF142906">
    <property type="entry name" value="YjbR-like"/>
    <property type="match status" value="1"/>
</dbReference>
<evidence type="ECO:0000313" key="1">
    <source>
        <dbReference type="EMBL" id="REH45986.1"/>
    </source>
</evidence>
<dbReference type="Proteomes" id="UP000256269">
    <property type="component" value="Unassembled WGS sequence"/>
</dbReference>
<protein>
    <recommendedName>
        <fullName evidence="3">YjbR protein</fullName>
    </recommendedName>
</protein>
<comment type="caution">
    <text evidence="1">The sequence shown here is derived from an EMBL/GenBank/DDBJ whole genome shotgun (WGS) entry which is preliminary data.</text>
</comment>